<dbReference type="PANTHER" id="PTHR46796:SF15">
    <property type="entry name" value="BLL1074 PROTEIN"/>
    <property type="match status" value="1"/>
</dbReference>
<sequence>MLQTRMAPPSAVLRPYGWAYGMTTGRVDGASLVIPLPARPKQLLTFSFADGYRALRCGSGQTDPTPRVVVVGPQSYARPGLSALGRIDHFTIHFQPSGFHRLFGVPMTELADAAYDAHGVIGPEVSALERRLGETPSFVERIRLAEAHLIRLLRDHGRPDPVGCAANGLFARHGVQRVSAMASDTGLSTRQFERRFLRHVGVPPKLYARIIRFNAVLDHKLRHPGRAWSRIASDHDYYDQMHLVHDCRAFTGESPSRLLARLSDLPAFHTFYATADRPRRD</sequence>
<reference evidence="5 6" key="1">
    <citation type="journal article" date="2014" name="Genome Announc.">
        <title>Genome Sequence and Methylome of Soil Bacterium Gemmatirosa kalamazoonensis KBS708T, a Member of the Rarely Cultivated Gemmatimonadetes Phylum.</title>
        <authorList>
            <person name="Debruyn J.M."/>
            <person name="Radosevich M."/>
            <person name="Wommack K.E."/>
            <person name="Polson S.W."/>
            <person name="Hauser L.J."/>
            <person name="Fawaz M.N."/>
            <person name="Korlach J."/>
            <person name="Tsai Y.C."/>
        </authorList>
    </citation>
    <scope>NUCLEOTIDE SEQUENCE [LARGE SCALE GENOMIC DNA]</scope>
    <source>
        <strain evidence="5 6">KBS708</strain>
        <plasmid evidence="6">Plasmid 2</plasmid>
    </source>
</reference>
<keyword evidence="6" id="KW-1185">Reference proteome</keyword>
<evidence type="ECO:0000313" key="5">
    <source>
        <dbReference type="EMBL" id="AHG93239.1"/>
    </source>
</evidence>
<keyword evidence="1" id="KW-0805">Transcription regulation</keyword>
<evidence type="ECO:0000313" key="6">
    <source>
        <dbReference type="Proteomes" id="UP000019151"/>
    </source>
</evidence>
<feature type="domain" description="HTH araC/xylS-type" evidence="4">
    <location>
        <begin position="177"/>
        <end position="261"/>
    </location>
</feature>
<dbReference type="HOGENOM" id="CLU_066193_1_1_0"/>
<dbReference type="Gene3D" id="1.10.10.60">
    <property type="entry name" value="Homeodomain-like"/>
    <property type="match status" value="1"/>
</dbReference>
<dbReference type="SMART" id="SM00342">
    <property type="entry name" value="HTH_ARAC"/>
    <property type="match status" value="1"/>
</dbReference>
<dbReference type="Pfam" id="PF12833">
    <property type="entry name" value="HTH_18"/>
    <property type="match status" value="1"/>
</dbReference>
<name>W0RQI3_9BACT</name>
<evidence type="ECO:0000256" key="3">
    <source>
        <dbReference type="ARBA" id="ARBA00023163"/>
    </source>
</evidence>
<dbReference type="eggNOG" id="COG2207">
    <property type="taxonomic scope" value="Bacteria"/>
</dbReference>
<geneLocation type="plasmid" evidence="5 6">
    <name>2</name>
</geneLocation>
<organism evidence="5 6">
    <name type="scientific">Gemmatirosa kalamazoonensis</name>
    <dbReference type="NCBI Taxonomy" id="861299"/>
    <lineage>
        <taxon>Bacteria</taxon>
        <taxon>Pseudomonadati</taxon>
        <taxon>Gemmatimonadota</taxon>
        <taxon>Gemmatimonadia</taxon>
        <taxon>Gemmatimonadales</taxon>
        <taxon>Gemmatimonadaceae</taxon>
        <taxon>Gemmatirosa</taxon>
    </lineage>
</organism>
<dbReference type="KEGG" id="gba:J421_5704"/>
<dbReference type="InParanoid" id="W0RQI3"/>
<keyword evidence="3" id="KW-0804">Transcription</keyword>
<keyword evidence="5" id="KW-0614">Plasmid</keyword>
<evidence type="ECO:0000259" key="4">
    <source>
        <dbReference type="PROSITE" id="PS01124"/>
    </source>
</evidence>
<proteinExistence type="predicted"/>
<dbReference type="PROSITE" id="PS01124">
    <property type="entry name" value="HTH_ARAC_FAMILY_2"/>
    <property type="match status" value="1"/>
</dbReference>
<evidence type="ECO:0000256" key="1">
    <source>
        <dbReference type="ARBA" id="ARBA00023015"/>
    </source>
</evidence>
<dbReference type="GO" id="GO:0043565">
    <property type="term" value="F:sequence-specific DNA binding"/>
    <property type="evidence" value="ECO:0007669"/>
    <property type="project" value="InterPro"/>
</dbReference>
<dbReference type="Proteomes" id="UP000019151">
    <property type="component" value="Plasmid 2"/>
</dbReference>
<gene>
    <name evidence="5" type="ORF">J421_5704</name>
</gene>
<dbReference type="InterPro" id="IPR050204">
    <property type="entry name" value="AraC_XylS_family_regulators"/>
</dbReference>
<dbReference type="PANTHER" id="PTHR46796">
    <property type="entry name" value="HTH-TYPE TRANSCRIPTIONAL ACTIVATOR RHAS-RELATED"/>
    <property type="match status" value="1"/>
</dbReference>
<evidence type="ECO:0000256" key="2">
    <source>
        <dbReference type="ARBA" id="ARBA00023125"/>
    </source>
</evidence>
<accession>W0RQI3</accession>
<keyword evidence="2" id="KW-0238">DNA-binding</keyword>
<dbReference type="InterPro" id="IPR018060">
    <property type="entry name" value="HTH_AraC"/>
</dbReference>
<dbReference type="GO" id="GO:0003700">
    <property type="term" value="F:DNA-binding transcription factor activity"/>
    <property type="evidence" value="ECO:0007669"/>
    <property type="project" value="InterPro"/>
</dbReference>
<protein>
    <submittedName>
        <fullName evidence="5">Helix-turn-helix, AraC domain-containing protein</fullName>
    </submittedName>
</protein>
<dbReference type="EMBL" id="CP007130">
    <property type="protein sequence ID" value="AHG93239.1"/>
    <property type="molecule type" value="Genomic_DNA"/>
</dbReference>
<dbReference type="AlphaFoldDB" id="W0RQI3"/>